<reference evidence="2 3" key="2">
    <citation type="submission" date="2018-11" db="EMBL/GenBank/DDBJ databases">
        <authorList>
            <consortium name="Pathogen Informatics"/>
        </authorList>
    </citation>
    <scope>NUCLEOTIDE SEQUENCE [LARGE SCALE GENOMIC DNA]</scope>
    <source>
        <strain evidence="2 3">MHpl1</strain>
    </source>
</reference>
<proteinExistence type="predicted"/>
<name>A0A158QQ07_HAEPC</name>
<feature type="transmembrane region" description="Helical" evidence="1">
    <location>
        <begin position="117"/>
        <end position="137"/>
    </location>
</feature>
<dbReference type="EMBL" id="UZAF01018322">
    <property type="protein sequence ID" value="VDO50396.1"/>
    <property type="molecule type" value="Genomic_DNA"/>
</dbReference>
<evidence type="ECO:0000313" key="3">
    <source>
        <dbReference type="Proteomes" id="UP000268014"/>
    </source>
</evidence>
<keyword evidence="3" id="KW-1185">Reference proteome</keyword>
<dbReference type="InterPro" id="IPR019426">
    <property type="entry name" value="7TM_GPCR_serpentine_rcpt_Srv"/>
</dbReference>
<keyword evidence="1" id="KW-0472">Membrane</keyword>
<feature type="transmembrane region" description="Helical" evidence="1">
    <location>
        <begin position="149"/>
        <end position="171"/>
    </location>
</feature>
<dbReference type="AlphaFoldDB" id="A0A158QQ07"/>
<dbReference type="Pfam" id="PF10323">
    <property type="entry name" value="7TM_GPCR_Srv"/>
    <property type="match status" value="2"/>
</dbReference>
<dbReference type="WBParaSite" id="HPLM_0001373101-mRNA-1">
    <property type="protein sequence ID" value="HPLM_0001373101-mRNA-1"/>
    <property type="gene ID" value="HPLM_0001373101"/>
</dbReference>
<keyword evidence="1" id="KW-0812">Transmembrane</keyword>
<dbReference type="PANTHER" id="PTHR31748:SF0">
    <property type="entry name" value="G-PROTEIN COUPLED RECEPTORS FAMILY 1 PROFILE DOMAIN-CONTAINING PROTEIN-RELATED"/>
    <property type="match status" value="1"/>
</dbReference>
<dbReference type="OrthoDB" id="5798218at2759"/>
<keyword evidence="1" id="KW-1133">Transmembrane helix</keyword>
<feature type="transmembrane region" description="Helical" evidence="1">
    <location>
        <begin position="191"/>
        <end position="214"/>
    </location>
</feature>
<feature type="transmembrane region" description="Helical" evidence="1">
    <location>
        <begin position="344"/>
        <end position="364"/>
    </location>
</feature>
<accession>A0A158QQ07</accession>
<dbReference type="OMA" id="MILPGSY"/>
<sequence>MVALQWSTMFGEYRMESEMGWKTLYWSNQYHLQQGPRYTTLVGCHPTKGCGVPMTKCVVSLSKDFIPAAQKPSFQLSHLKGGTLNQIVREREYIILMGDETSARTNGVIFAFEKFCFAFWIITVPFYILLMYALVRAQRKKSPSLTSSFYKLCITAGFIDIVNLLNNYFGAVFPKWGWFTSVYLFLGKPYVYTYLVIAWGSGINQAISVSMLAANRLSAILVPQYYHKIWAKQRLNLAMVIQIVPGYIIPALLFLRNKVHIKETHTGGLVPAFQGKNTTESYFTIAGLFLAANCLFLVLAYCYLFFMLRIRHHAQLEMVKLGTMTFNSSHFITGIVTISERICFVYWLFTVPFYTFIVWVLIRAQRKKIPNLTSSFYKICIVTGFIDIVTLLTSYFGSVFPMWGWFTSVYIRLGKAYAYTYLIFAWASGINQAVSVSVVAANRLSAILFPHRYAEFWHGRRLQAVVAIQTIPGFMISLMILGNEVILERTKRGGVIPQLVDNLYSGVSAYLLWIFSEDLRRYVYELLGIKKQSGNITVTIVTCRQSK</sequence>
<feature type="transmembrane region" description="Helical" evidence="1">
    <location>
        <begin position="235"/>
        <end position="255"/>
    </location>
</feature>
<feature type="transmembrane region" description="Helical" evidence="1">
    <location>
        <begin position="282"/>
        <end position="306"/>
    </location>
</feature>
<dbReference type="SUPFAM" id="SSF81321">
    <property type="entry name" value="Family A G protein-coupled receptor-like"/>
    <property type="match status" value="2"/>
</dbReference>
<dbReference type="PANTHER" id="PTHR31748">
    <property type="entry name" value="SERPENTINE RECEPTOR, CLASS V"/>
    <property type="match status" value="1"/>
</dbReference>
<dbReference type="Proteomes" id="UP000268014">
    <property type="component" value="Unassembled WGS sequence"/>
</dbReference>
<protein>
    <submittedName>
        <fullName evidence="4">Serpentine receptor class gamma</fullName>
    </submittedName>
</protein>
<feature type="transmembrane region" description="Helical" evidence="1">
    <location>
        <begin position="416"/>
        <end position="441"/>
    </location>
</feature>
<feature type="transmembrane region" description="Helical" evidence="1">
    <location>
        <begin position="376"/>
        <end position="396"/>
    </location>
</feature>
<organism evidence="4">
    <name type="scientific">Haemonchus placei</name>
    <name type="common">Barber's pole worm</name>
    <dbReference type="NCBI Taxonomy" id="6290"/>
    <lineage>
        <taxon>Eukaryota</taxon>
        <taxon>Metazoa</taxon>
        <taxon>Ecdysozoa</taxon>
        <taxon>Nematoda</taxon>
        <taxon>Chromadorea</taxon>
        <taxon>Rhabditida</taxon>
        <taxon>Rhabditina</taxon>
        <taxon>Rhabditomorpha</taxon>
        <taxon>Strongyloidea</taxon>
        <taxon>Trichostrongylidae</taxon>
        <taxon>Haemonchus</taxon>
    </lineage>
</organism>
<dbReference type="Gene3D" id="1.20.1070.10">
    <property type="entry name" value="Rhodopsin 7-helix transmembrane proteins"/>
    <property type="match status" value="1"/>
</dbReference>
<feature type="transmembrane region" description="Helical" evidence="1">
    <location>
        <begin position="462"/>
        <end position="483"/>
    </location>
</feature>
<evidence type="ECO:0000256" key="1">
    <source>
        <dbReference type="SAM" id="Phobius"/>
    </source>
</evidence>
<gene>
    <name evidence="2" type="ORF">HPLM_LOCUS13723</name>
</gene>
<reference evidence="4" key="1">
    <citation type="submission" date="2016-04" db="UniProtKB">
        <authorList>
            <consortium name="WormBaseParasite"/>
        </authorList>
    </citation>
    <scope>IDENTIFICATION</scope>
</reference>
<evidence type="ECO:0000313" key="4">
    <source>
        <dbReference type="WBParaSite" id="HPLM_0001373101-mRNA-1"/>
    </source>
</evidence>
<evidence type="ECO:0000313" key="2">
    <source>
        <dbReference type="EMBL" id="VDO50396.1"/>
    </source>
</evidence>